<dbReference type="NCBIfam" id="TIGR01552">
    <property type="entry name" value="phd_fam"/>
    <property type="match status" value="1"/>
</dbReference>
<protein>
    <recommendedName>
        <fullName evidence="2">Antitoxin</fullName>
    </recommendedName>
</protein>
<dbReference type="RefSeq" id="WP_171594170.1">
    <property type="nucleotide sequence ID" value="NZ_RZNH01000003.1"/>
</dbReference>
<dbReference type="Pfam" id="PF02604">
    <property type="entry name" value="PhdYeFM_antitox"/>
    <property type="match status" value="1"/>
</dbReference>
<dbReference type="SUPFAM" id="SSF143120">
    <property type="entry name" value="YefM-like"/>
    <property type="match status" value="1"/>
</dbReference>
<organism evidence="3 4">
    <name type="scientific">Marinifilum caeruleilacunae</name>
    <dbReference type="NCBI Taxonomy" id="2499076"/>
    <lineage>
        <taxon>Bacteria</taxon>
        <taxon>Pseudomonadati</taxon>
        <taxon>Bacteroidota</taxon>
        <taxon>Bacteroidia</taxon>
        <taxon>Marinilabiliales</taxon>
        <taxon>Marinifilaceae</taxon>
    </lineage>
</organism>
<dbReference type="Proteomes" id="UP000732105">
    <property type="component" value="Unassembled WGS sequence"/>
</dbReference>
<accession>A0ABX1WS49</accession>
<dbReference type="EMBL" id="RZNH01000003">
    <property type="protein sequence ID" value="NOU58892.1"/>
    <property type="molecule type" value="Genomic_DNA"/>
</dbReference>
<dbReference type="InterPro" id="IPR006442">
    <property type="entry name" value="Antitoxin_Phd/YefM"/>
</dbReference>
<evidence type="ECO:0000313" key="3">
    <source>
        <dbReference type="EMBL" id="NOU58892.1"/>
    </source>
</evidence>
<proteinExistence type="inferred from homology"/>
<keyword evidence="4" id="KW-1185">Reference proteome</keyword>
<comment type="function">
    <text evidence="2">Antitoxin component of a type II toxin-antitoxin (TA) system.</text>
</comment>
<dbReference type="Gene3D" id="6.10.250.330">
    <property type="match status" value="1"/>
</dbReference>
<evidence type="ECO:0000256" key="2">
    <source>
        <dbReference type="RuleBase" id="RU362080"/>
    </source>
</evidence>
<dbReference type="InterPro" id="IPR036165">
    <property type="entry name" value="YefM-like_sf"/>
</dbReference>
<dbReference type="PANTHER" id="PTHR33713">
    <property type="entry name" value="ANTITOXIN YAFN-RELATED"/>
    <property type="match status" value="1"/>
</dbReference>
<sequence>MEITSYSDFRRNLKNHLDALCASNAPLYITRSKGDDIVVISKSEYMSIQETIYLMSNPRNAQRLAESLDEYQKREIN</sequence>
<comment type="similarity">
    <text evidence="1 2">Belongs to the phD/YefM antitoxin family.</text>
</comment>
<dbReference type="PANTHER" id="PTHR33713:SF6">
    <property type="entry name" value="ANTITOXIN YEFM"/>
    <property type="match status" value="1"/>
</dbReference>
<dbReference type="Gene3D" id="3.40.1620.10">
    <property type="entry name" value="YefM-like domain"/>
    <property type="match status" value="1"/>
</dbReference>
<gene>
    <name evidence="3" type="ORF">ELS83_03610</name>
</gene>
<evidence type="ECO:0000313" key="4">
    <source>
        <dbReference type="Proteomes" id="UP000732105"/>
    </source>
</evidence>
<name>A0ABX1WS49_9BACT</name>
<evidence type="ECO:0000256" key="1">
    <source>
        <dbReference type="ARBA" id="ARBA00009981"/>
    </source>
</evidence>
<comment type="caution">
    <text evidence="3">The sequence shown here is derived from an EMBL/GenBank/DDBJ whole genome shotgun (WGS) entry which is preliminary data.</text>
</comment>
<reference evidence="3 4" key="1">
    <citation type="submission" date="2018-12" db="EMBL/GenBank/DDBJ databases">
        <title>Marinifilum JC070 sp. nov., a marine bacterium isolated from Yongle Blue Hole in the South China Sea.</title>
        <authorList>
            <person name="Fu T."/>
        </authorList>
    </citation>
    <scope>NUCLEOTIDE SEQUENCE [LARGE SCALE GENOMIC DNA]</scope>
    <source>
        <strain evidence="3 4">JC070</strain>
    </source>
</reference>
<dbReference type="InterPro" id="IPR051405">
    <property type="entry name" value="phD/YefM_antitoxin"/>
</dbReference>